<sequence length="233" mass="26929">MRKGPRGAREHLILSTIRPLNIASKSPNPGSVLEYTHQQTHRPTTEILKGFAYLPLPRLSSFGCRCYGFSLLVYLGFRLFFRILEGESGPTNFFTAKLSLMLATFSSVRIVVICSSNVISDELIRNRHPKDFPFGSLGTKFEISQNRFFSRQMKGRLWSWMELVLALQMKDNQFGEPHTWDHNESGFLLSLSMFCQILFVFRESMDRLIEFFPHPFRIIDMSSIDDAPKNLQH</sequence>
<accession>A0ABQ4WES3</accession>
<reference evidence="1" key="1">
    <citation type="journal article" date="2022" name="Int. J. Mol. Sci.">
        <title>Draft Genome of Tanacetum Coccineum: Genomic Comparison of Closely Related Tanacetum-Family Plants.</title>
        <authorList>
            <person name="Yamashiro T."/>
            <person name="Shiraishi A."/>
            <person name="Nakayama K."/>
            <person name="Satake H."/>
        </authorList>
    </citation>
    <scope>NUCLEOTIDE SEQUENCE</scope>
</reference>
<evidence type="ECO:0000313" key="2">
    <source>
        <dbReference type="Proteomes" id="UP001151760"/>
    </source>
</evidence>
<keyword evidence="2" id="KW-1185">Reference proteome</keyword>
<gene>
    <name evidence="1" type="ORF">Tco_0624704</name>
</gene>
<proteinExistence type="predicted"/>
<reference evidence="1" key="2">
    <citation type="submission" date="2022-01" db="EMBL/GenBank/DDBJ databases">
        <authorList>
            <person name="Yamashiro T."/>
            <person name="Shiraishi A."/>
            <person name="Satake H."/>
            <person name="Nakayama K."/>
        </authorList>
    </citation>
    <scope>NUCLEOTIDE SEQUENCE</scope>
</reference>
<comment type="caution">
    <text evidence="1">The sequence shown here is derived from an EMBL/GenBank/DDBJ whole genome shotgun (WGS) entry which is preliminary data.</text>
</comment>
<dbReference type="EMBL" id="BQNB010008578">
    <property type="protein sequence ID" value="GJS51342.1"/>
    <property type="molecule type" value="Genomic_DNA"/>
</dbReference>
<name>A0ABQ4WES3_9ASTR</name>
<evidence type="ECO:0000313" key="1">
    <source>
        <dbReference type="EMBL" id="GJS51342.1"/>
    </source>
</evidence>
<organism evidence="1 2">
    <name type="scientific">Tanacetum coccineum</name>
    <dbReference type="NCBI Taxonomy" id="301880"/>
    <lineage>
        <taxon>Eukaryota</taxon>
        <taxon>Viridiplantae</taxon>
        <taxon>Streptophyta</taxon>
        <taxon>Embryophyta</taxon>
        <taxon>Tracheophyta</taxon>
        <taxon>Spermatophyta</taxon>
        <taxon>Magnoliopsida</taxon>
        <taxon>eudicotyledons</taxon>
        <taxon>Gunneridae</taxon>
        <taxon>Pentapetalae</taxon>
        <taxon>asterids</taxon>
        <taxon>campanulids</taxon>
        <taxon>Asterales</taxon>
        <taxon>Asteraceae</taxon>
        <taxon>Asteroideae</taxon>
        <taxon>Anthemideae</taxon>
        <taxon>Anthemidinae</taxon>
        <taxon>Tanacetum</taxon>
    </lineage>
</organism>
<protein>
    <submittedName>
        <fullName evidence="1">Uncharacterized protein</fullName>
    </submittedName>
</protein>
<dbReference type="Proteomes" id="UP001151760">
    <property type="component" value="Unassembled WGS sequence"/>
</dbReference>